<feature type="domain" description="RNA polymerase sigma factor 70 region 4 type 2" evidence="1">
    <location>
        <begin position="73"/>
        <end position="116"/>
    </location>
</feature>
<dbReference type="CDD" id="cd06171">
    <property type="entry name" value="Sigma70_r4"/>
    <property type="match status" value="1"/>
</dbReference>
<dbReference type="GO" id="GO:0003677">
    <property type="term" value="F:DNA binding"/>
    <property type="evidence" value="ECO:0007669"/>
    <property type="project" value="InterPro"/>
</dbReference>
<name>A0A9D2U779_9FIRM</name>
<gene>
    <name evidence="2" type="ORF">H9913_14730</name>
</gene>
<dbReference type="AlphaFoldDB" id="A0A9D2U779"/>
<dbReference type="GO" id="GO:0006352">
    <property type="term" value="P:DNA-templated transcription initiation"/>
    <property type="evidence" value="ECO:0007669"/>
    <property type="project" value="InterPro"/>
</dbReference>
<dbReference type="Pfam" id="PF08281">
    <property type="entry name" value="Sigma70_r4_2"/>
    <property type="match status" value="1"/>
</dbReference>
<organism evidence="2 3">
    <name type="scientific">Candidatus Blautia stercoripullorum</name>
    <dbReference type="NCBI Taxonomy" id="2838502"/>
    <lineage>
        <taxon>Bacteria</taxon>
        <taxon>Bacillati</taxon>
        <taxon>Bacillota</taxon>
        <taxon>Clostridia</taxon>
        <taxon>Lachnospirales</taxon>
        <taxon>Lachnospiraceae</taxon>
        <taxon>Blautia</taxon>
    </lineage>
</organism>
<sequence length="125" mass="14986">MAEKDWAAILKEEDRIIANSDRRFRYHCYSLESMSEELTYRERSIHIQNDFIEQLLEEDFIDTVQNEKLAYGLRRLTDRQRHAIELAFWEGYQYKEIAVILDCSPAAVTLLLQRAFHRLRSFLAE</sequence>
<dbReference type="Proteomes" id="UP000823850">
    <property type="component" value="Unassembled WGS sequence"/>
</dbReference>
<dbReference type="EMBL" id="DWUX01000252">
    <property type="protein sequence ID" value="HJD41268.1"/>
    <property type="molecule type" value="Genomic_DNA"/>
</dbReference>
<protein>
    <submittedName>
        <fullName evidence="2">Sigma-70 family RNA polymerase sigma factor</fullName>
    </submittedName>
</protein>
<proteinExistence type="predicted"/>
<comment type="caution">
    <text evidence="2">The sequence shown here is derived from an EMBL/GenBank/DDBJ whole genome shotgun (WGS) entry which is preliminary data.</text>
</comment>
<dbReference type="InterPro" id="IPR013324">
    <property type="entry name" value="RNA_pol_sigma_r3/r4-like"/>
</dbReference>
<evidence type="ECO:0000259" key="1">
    <source>
        <dbReference type="Pfam" id="PF08281"/>
    </source>
</evidence>
<dbReference type="InterPro" id="IPR036388">
    <property type="entry name" value="WH-like_DNA-bd_sf"/>
</dbReference>
<dbReference type="InterPro" id="IPR013249">
    <property type="entry name" value="RNA_pol_sigma70_r4_t2"/>
</dbReference>
<reference evidence="2" key="1">
    <citation type="journal article" date="2021" name="PeerJ">
        <title>Extensive microbial diversity within the chicken gut microbiome revealed by metagenomics and culture.</title>
        <authorList>
            <person name="Gilroy R."/>
            <person name="Ravi A."/>
            <person name="Getino M."/>
            <person name="Pursley I."/>
            <person name="Horton D.L."/>
            <person name="Alikhan N.F."/>
            <person name="Baker D."/>
            <person name="Gharbi K."/>
            <person name="Hall N."/>
            <person name="Watson M."/>
            <person name="Adriaenssens E.M."/>
            <person name="Foster-Nyarko E."/>
            <person name="Jarju S."/>
            <person name="Secka A."/>
            <person name="Antonio M."/>
            <person name="Oren A."/>
            <person name="Chaudhuri R.R."/>
            <person name="La Ragione R."/>
            <person name="Hildebrand F."/>
            <person name="Pallen M.J."/>
        </authorList>
    </citation>
    <scope>NUCLEOTIDE SEQUENCE</scope>
    <source>
        <strain evidence="2">ChiW19-6364</strain>
    </source>
</reference>
<reference evidence="2" key="2">
    <citation type="submission" date="2021-04" db="EMBL/GenBank/DDBJ databases">
        <authorList>
            <person name="Gilroy R."/>
        </authorList>
    </citation>
    <scope>NUCLEOTIDE SEQUENCE</scope>
    <source>
        <strain evidence="2">ChiW19-6364</strain>
    </source>
</reference>
<accession>A0A9D2U779</accession>
<evidence type="ECO:0000313" key="3">
    <source>
        <dbReference type="Proteomes" id="UP000823850"/>
    </source>
</evidence>
<dbReference type="Gene3D" id="1.10.10.10">
    <property type="entry name" value="Winged helix-like DNA-binding domain superfamily/Winged helix DNA-binding domain"/>
    <property type="match status" value="1"/>
</dbReference>
<dbReference type="GO" id="GO:0016987">
    <property type="term" value="F:sigma factor activity"/>
    <property type="evidence" value="ECO:0007669"/>
    <property type="project" value="InterPro"/>
</dbReference>
<dbReference type="SUPFAM" id="SSF88659">
    <property type="entry name" value="Sigma3 and sigma4 domains of RNA polymerase sigma factors"/>
    <property type="match status" value="1"/>
</dbReference>
<evidence type="ECO:0000313" key="2">
    <source>
        <dbReference type="EMBL" id="HJD41268.1"/>
    </source>
</evidence>